<evidence type="ECO:0000256" key="5">
    <source>
        <dbReference type="ARBA" id="ARBA00033748"/>
    </source>
</evidence>
<dbReference type="GO" id="GO:0004497">
    <property type="term" value="F:monooxygenase activity"/>
    <property type="evidence" value="ECO:0007669"/>
    <property type="project" value="UniProtKB-KW"/>
</dbReference>
<evidence type="ECO:0000259" key="6">
    <source>
        <dbReference type="Pfam" id="PF00296"/>
    </source>
</evidence>
<comment type="similarity">
    <text evidence="5">Belongs to the NtaA/SnaA/DszA monooxygenase family.</text>
</comment>
<proteinExistence type="inferred from homology"/>
<evidence type="ECO:0000256" key="1">
    <source>
        <dbReference type="ARBA" id="ARBA00022630"/>
    </source>
</evidence>
<evidence type="ECO:0000256" key="4">
    <source>
        <dbReference type="ARBA" id="ARBA00023033"/>
    </source>
</evidence>
<dbReference type="InterPro" id="IPR051260">
    <property type="entry name" value="Diverse_substr_monoxygenases"/>
</dbReference>
<reference evidence="7 8" key="1">
    <citation type="submission" date="2021-01" db="EMBL/GenBank/DDBJ databases">
        <title>Whole genome shotgun sequence of Actinoplanes humidus NBRC 14915.</title>
        <authorList>
            <person name="Komaki H."/>
            <person name="Tamura T."/>
        </authorList>
    </citation>
    <scope>NUCLEOTIDE SEQUENCE [LARGE SCALE GENOMIC DNA]</scope>
    <source>
        <strain evidence="7 8">NBRC 14915</strain>
    </source>
</reference>
<evidence type="ECO:0000256" key="3">
    <source>
        <dbReference type="ARBA" id="ARBA00023002"/>
    </source>
</evidence>
<keyword evidence="3" id="KW-0560">Oxidoreductase</keyword>
<evidence type="ECO:0000313" key="7">
    <source>
        <dbReference type="EMBL" id="GIE25445.1"/>
    </source>
</evidence>
<accession>A0ABQ4A3L9</accession>
<evidence type="ECO:0000313" key="8">
    <source>
        <dbReference type="Proteomes" id="UP000603200"/>
    </source>
</evidence>
<comment type="caution">
    <text evidence="7">The sequence shown here is derived from an EMBL/GenBank/DDBJ whole genome shotgun (WGS) entry which is preliminary data.</text>
</comment>
<name>A0ABQ4A3L9_9ACTN</name>
<keyword evidence="1" id="KW-0285">Flavoprotein</keyword>
<dbReference type="Proteomes" id="UP000603200">
    <property type="component" value="Unassembled WGS sequence"/>
</dbReference>
<protein>
    <submittedName>
        <fullName evidence="7">Nitrilotriacetate monooxygenase</fullName>
    </submittedName>
</protein>
<keyword evidence="4 7" id="KW-0503">Monooxygenase</keyword>
<dbReference type="PANTHER" id="PTHR30011">
    <property type="entry name" value="ALKANESULFONATE MONOOXYGENASE-RELATED"/>
    <property type="match status" value="1"/>
</dbReference>
<dbReference type="RefSeq" id="WP_203842395.1">
    <property type="nucleotide sequence ID" value="NZ_BAAATV010000023.1"/>
</dbReference>
<dbReference type="SUPFAM" id="SSF51679">
    <property type="entry name" value="Bacterial luciferase-like"/>
    <property type="match status" value="1"/>
</dbReference>
<dbReference type="CDD" id="cd01095">
    <property type="entry name" value="Nitrilotriacetate_monoxgenase"/>
    <property type="match status" value="1"/>
</dbReference>
<dbReference type="Gene3D" id="3.20.20.30">
    <property type="entry name" value="Luciferase-like domain"/>
    <property type="match status" value="1"/>
</dbReference>
<dbReference type="InterPro" id="IPR016215">
    <property type="entry name" value="NTA_MOA"/>
</dbReference>
<dbReference type="InterPro" id="IPR011251">
    <property type="entry name" value="Luciferase-like_dom"/>
</dbReference>
<dbReference type="Pfam" id="PF00296">
    <property type="entry name" value="Bac_luciferase"/>
    <property type="match status" value="1"/>
</dbReference>
<dbReference type="PIRSF" id="PIRSF000337">
    <property type="entry name" value="NTA_MOA"/>
    <property type="match status" value="1"/>
</dbReference>
<evidence type="ECO:0000256" key="2">
    <source>
        <dbReference type="ARBA" id="ARBA00022643"/>
    </source>
</evidence>
<dbReference type="EMBL" id="BOMN01000122">
    <property type="protein sequence ID" value="GIE25445.1"/>
    <property type="molecule type" value="Genomic_DNA"/>
</dbReference>
<organism evidence="7 8">
    <name type="scientific">Winogradskya humida</name>
    <dbReference type="NCBI Taxonomy" id="113566"/>
    <lineage>
        <taxon>Bacteria</taxon>
        <taxon>Bacillati</taxon>
        <taxon>Actinomycetota</taxon>
        <taxon>Actinomycetes</taxon>
        <taxon>Micromonosporales</taxon>
        <taxon>Micromonosporaceae</taxon>
        <taxon>Winogradskya</taxon>
    </lineage>
</organism>
<sequence length="412" mass="44135">MTRQLHINVNILNAGVFGGSWRFPGTDGTASYTIDHYTSIAKKAEQAKLDAVFLADGPSLDPSVKHRTANNLEPTTVLARIAAQTEKIGLIGTLSSTYNDPVELARRLGDLDHVSGGRFGWNVVTTAGPVAARNFGRRGELEHATRYERAADVATQVIAAWAARTRLLSPQGRPVVVQAGGSTDGKRLASRVGEVIFSADQDLAHARAFRTELRDGAAAFGRNPDELVVLPGLSTVVGSTEAEARARRELLDNLLPDAYARSRLAGQLGFSLDGLSDDEPIPASLLVEPDQAGGSQTFYRVVKAIIDRDNPTLGQLLKKLSGGGGHRIVTGTPEQIADDIEQWFRAGAADGFNVMPDVLPSGFDDFADHVIPVLQRRGLFRTEYEGTTLRDHLGLGLPAVPALLPESEVIPA</sequence>
<keyword evidence="8" id="KW-1185">Reference proteome</keyword>
<dbReference type="InterPro" id="IPR036661">
    <property type="entry name" value="Luciferase-like_sf"/>
</dbReference>
<feature type="domain" description="Luciferase-like" evidence="6">
    <location>
        <begin position="22"/>
        <end position="348"/>
    </location>
</feature>
<gene>
    <name evidence="7" type="primary">ssuD_7</name>
    <name evidence="7" type="ORF">Ahu01nite_085470</name>
</gene>
<dbReference type="PANTHER" id="PTHR30011:SF16">
    <property type="entry name" value="C2H2 FINGER DOMAIN TRANSCRIPTION FACTOR (EUROFUNG)-RELATED"/>
    <property type="match status" value="1"/>
</dbReference>
<keyword evidence="2" id="KW-0288">FMN</keyword>